<feature type="region of interest" description="Disordered" evidence="1">
    <location>
        <begin position="466"/>
        <end position="495"/>
    </location>
</feature>
<dbReference type="SUPFAM" id="SSF49899">
    <property type="entry name" value="Concanavalin A-like lectins/glucanases"/>
    <property type="match status" value="1"/>
</dbReference>
<dbReference type="AlphaFoldDB" id="A0A2S6NI60"/>
<protein>
    <submittedName>
        <fullName evidence="2">Uncharacterized protein</fullName>
    </submittedName>
</protein>
<gene>
    <name evidence="2" type="ORF">CCS01_11235</name>
</gene>
<evidence type="ECO:0000313" key="3">
    <source>
        <dbReference type="Proteomes" id="UP000239724"/>
    </source>
</evidence>
<evidence type="ECO:0000256" key="1">
    <source>
        <dbReference type="SAM" id="MobiDB-lite"/>
    </source>
</evidence>
<proteinExistence type="predicted"/>
<name>A0A2S6NI60_RHOGL</name>
<dbReference type="InterPro" id="IPR013320">
    <property type="entry name" value="ConA-like_dom_sf"/>
</dbReference>
<evidence type="ECO:0000313" key="2">
    <source>
        <dbReference type="EMBL" id="PPQ34337.1"/>
    </source>
</evidence>
<keyword evidence="3" id="KW-1185">Reference proteome</keyword>
<sequence length="675" mass="70142">MVVGAGQLALYAPLSSTTTVFQSLTQAVSGTAGWWDASQPAGLLGPGNVPLASWNTAASALLDLSGNNRNLQPFSLRTPIGQPQGVPHLSGLLGGTGYPVTGSGLLQPALDPLTGWQAPASQASATSAWTWYLVWSRPNWRQGSGVDTQPITLLSIGSQPVLQVDSQGGTGRLVLFPGASQVVVSSSMTRRHTHSILLCYTPETGADLWLDGTQVAHGVVWSATAQTGPVLLLHDGTATGAAQCWLHEAAEWARALSDADVASVCAYAGRWVCGARKGIYLLFNGQSNAINYALNDGAAALLARGVAWYTGALAWNVLATTGGAASYTMESGHGIYATSSGYPGDFVHNPGDGSNPSTWALGADGLAVQQPIAALPAEDQSDICAIVWPWSETDSLRAYSEKATFQAAAQRFLSLLRTMLTDTANRIPLVWWNAIPYGTADGMTMHREVVQSMAADTNQRVVIGNVQTSDSNPRGSSWDPTTGLATGGDTSHRDSLDNQRFARLASPIVAQALMAAECADSIASIPGVIPKVGGPAITHVYRQSNTTLVLTVTHDAGNDLKVPLQAASGAGFAVMDGGAPGNAGTIVPAISCQRLDATHLQLVLQSALQNASAACQLYYPYGSTQIGRGNAVTDNFSAIAMPSGWDAGAELGTDWTIDCPLAATFAGIILSDSAS</sequence>
<accession>A0A2S6NI60</accession>
<dbReference type="Proteomes" id="UP000239724">
    <property type="component" value="Unassembled WGS sequence"/>
</dbReference>
<comment type="caution">
    <text evidence="2">The sequence shown here is derived from an EMBL/GenBank/DDBJ whole genome shotgun (WGS) entry which is preliminary data.</text>
</comment>
<organism evidence="2 3">
    <name type="scientific">Rhodopila globiformis</name>
    <name type="common">Rhodopseudomonas globiformis</name>
    <dbReference type="NCBI Taxonomy" id="1071"/>
    <lineage>
        <taxon>Bacteria</taxon>
        <taxon>Pseudomonadati</taxon>
        <taxon>Pseudomonadota</taxon>
        <taxon>Alphaproteobacteria</taxon>
        <taxon>Acetobacterales</taxon>
        <taxon>Acetobacteraceae</taxon>
        <taxon>Rhodopila</taxon>
    </lineage>
</organism>
<feature type="compositionally biased region" description="Polar residues" evidence="1">
    <location>
        <begin position="466"/>
        <end position="484"/>
    </location>
</feature>
<reference evidence="2 3" key="1">
    <citation type="journal article" date="2018" name="Arch. Microbiol.">
        <title>New insights into the metabolic potential of the phototrophic purple bacterium Rhodopila globiformis DSM 161(T) from its draft genome sequence and evidence for a vanadium-dependent nitrogenase.</title>
        <authorList>
            <person name="Imhoff J.F."/>
            <person name="Rahn T."/>
            <person name="Kunzel S."/>
            <person name="Neulinger S.C."/>
        </authorList>
    </citation>
    <scope>NUCLEOTIDE SEQUENCE [LARGE SCALE GENOMIC DNA]</scope>
    <source>
        <strain evidence="2 3">DSM 161</strain>
    </source>
</reference>
<dbReference type="EMBL" id="NHRY01000114">
    <property type="protein sequence ID" value="PPQ34337.1"/>
    <property type="molecule type" value="Genomic_DNA"/>
</dbReference>